<protein>
    <submittedName>
        <fullName evidence="1">Uncharacterized protein</fullName>
    </submittedName>
</protein>
<reference evidence="2" key="1">
    <citation type="journal article" date="2016" name="Genome Announc.">
        <title>Complete genome sequence of Alkaliphilus metalliredigens strain QYMF, an alkaliphilic and metal-reducing bacterium isolated from borax-contaminated leachate ponds.</title>
        <authorList>
            <person name="Hwang C."/>
            <person name="Copeland A."/>
            <person name="Lucas S."/>
            <person name="Lapidus A."/>
            <person name="Barry K."/>
            <person name="Detter J.C."/>
            <person name="Glavina Del Rio T."/>
            <person name="Hammon N."/>
            <person name="Israni S."/>
            <person name="Dalin E."/>
            <person name="Tice H."/>
            <person name="Pitluck S."/>
            <person name="Chertkov O."/>
            <person name="Brettin T."/>
            <person name="Bruce D."/>
            <person name="Han C."/>
            <person name="Schmutz J."/>
            <person name="Larimer F."/>
            <person name="Land M.L."/>
            <person name="Hauser L."/>
            <person name="Kyrpides N."/>
            <person name="Mikhailova N."/>
            <person name="Ye Q."/>
            <person name="Zhou J."/>
            <person name="Richardson P."/>
            <person name="Fields M.W."/>
        </authorList>
    </citation>
    <scope>NUCLEOTIDE SEQUENCE [LARGE SCALE GENOMIC DNA]</scope>
    <source>
        <strain evidence="2">QYMF</strain>
    </source>
</reference>
<dbReference type="HOGENOM" id="CLU_1976887_0_0_9"/>
<dbReference type="EMBL" id="CP000724">
    <property type="protein sequence ID" value="ABR49666.1"/>
    <property type="molecule type" value="Genomic_DNA"/>
</dbReference>
<proteinExistence type="predicted"/>
<keyword evidence="2" id="KW-1185">Reference proteome</keyword>
<gene>
    <name evidence="1" type="ordered locus">Amet_3540</name>
</gene>
<dbReference type="Proteomes" id="UP000001572">
    <property type="component" value="Chromosome"/>
</dbReference>
<name>A6TTZ8_ALKMQ</name>
<accession>A6TTZ8</accession>
<dbReference type="KEGG" id="amt:Amet_3540"/>
<evidence type="ECO:0000313" key="1">
    <source>
        <dbReference type="EMBL" id="ABR49666.1"/>
    </source>
</evidence>
<sequence>MKLIRGEKMTKKIIDFMNDNKQIENLLIDFYEAYYQNDLLKIYSFLDSSFQRAIPLNYFLIHSDYSIELGYLKAIKNICVCKEKNQAFAEVLLEFKENEMEIQFFLQTDYGGWKIDGDLFSKLREM</sequence>
<dbReference type="AlphaFoldDB" id="A6TTZ8"/>
<organism evidence="1 2">
    <name type="scientific">Alkaliphilus metalliredigens (strain QYMF)</name>
    <dbReference type="NCBI Taxonomy" id="293826"/>
    <lineage>
        <taxon>Bacteria</taxon>
        <taxon>Bacillati</taxon>
        <taxon>Bacillota</taxon>
        <taxon>Clostridia</taxon>
        <taxon>Peptostreptococcales</taxon>
        <taxon>Natronincolaceae</taxon>
        <taxon>Alkaliphilus</taxon>
    </lineage>
</organism>
<evidence type="ECO:0000313" key="2">
    <source>
        <dbReference type="Proteomes" id="UP000001572"/>
    </source>
</evidence>